<evidence type="ECO:0000313" key="9">
    <source>
        <dbReference type="EMBL" id="KAA8895856.1"/>
    </source>
</evidence>
<dbReference type="InterPro" id="IPR013935">
    <property type="entry name" value="Trs120_TRAPPC9"/>
</dbReference>
<feature type="domain" description="Trs120/TRAPPC9 third Ig-like" evidence="7">
    <location>
        <begin position="1065"/>
        <end position="1239"/>
    </location>
</feature>
<evidence type="ECO:0000259" key="4">
    <source>
        <dbReference type="Pfam" id="PF08626"/>
    </source>
</evidence>
<dbReference type="FunCoup" id="A0A5J5ELG0">
    <property type="interactions" value="33"/>
</dbReference>
<evidence type="ECO:0000256" key="1">
    <source>
        <dbReference type="ARBA" id="ARBA00004555"/>
    </source>
</evidence>
<dbReference type="Pfam" id="PF26254">
    <property type="entry name" value="Ig_TRAPPC9-Trs120_1st"/>
    <property type="match status" value="1"/>
</dbReference>
<dbReference type="GO" id="GO:0005802">
    <property type="term" value="C:trans-Golgi network"/>
    <property type="evidence" value="ECO:0007669"/>
    <property type="project" value="TreeGrafter"/>
</dbReference>
<evidence type="ECO:0000256" key="2">
    <source>
        <dbReference type="ARBA" id="ARBA00023034"/>
    </source>
</evidence>
<reference evidence="9 10" key="1">
    <citation type="submission" date="2019-09" db="EMBL/GenBank/DDBJ databases">
        <title>Draft genome of the ectomycorrhizal ascomycete Sphaerosporella brunnea.</title>
        <authorList>
            <consortium name="DOE Joint Genome Institute"/>
            <person name="Benucci G.M."/>
            <person name="Marozzi G."/>
            <person name="Antonielli L."/>
            <person name="Sanchez S."/>
            <person name="Marco P."/>
            <person name="Wang X."/>
            <person name="Falini L.B."/>
            <person name="Barry K."/>
            <person name="Haridas S."/>
            <person name="Lipzen A."/>
            <person name="Labutti K."/>
            <person name="Grigoriev I.V."/>
            <person name="Murat C."/>
            <person name="Martin F."/>
            <person name="Albertini E."/>
            <person name="Donnini D."/>
            <person name="Bonito G."/>
        </authorList>
    </citation>
    <scope>NUCLEOTIDE SEQUENCE [LARGE SCALE GENOMIC DNA]</scope>
    <source>
        <strain evidence="9 10">Sb_GMNB300</strain>
    </source>
</reference>
<gene>
    <name evidence="9" type="ORF">FN846DRAFT_1024211</name>
</gene>
<evidence type="ECO:0000259" key="5">
    <source>
        <dbReference type="Pfam" id="PF26251"/>
    </source>
</evidence>
<feature type="domain" description="Trs120/TRAPPC9 first Ig-like" evidence="6">
    <location>
        <begin position="675"/>
        <end position="876"/>
    </location>
</feature>
<dbReference type="InterPro" id="IPR058567">
    <property type="entry name" value="Ig_TRAPPC9_Trs120_3rd"/>
</dbReference>
<organism evidence="9 10">
    <name type="scientific">Sphaerosporella brunnea</name>
    <dbReference type="NCBI Taxonomy" id="1250544"/>
    <lineage>
        <taxon>Eukaryota</taxon>
        <taxon>Fungi</taxon>
        <taxon>Dikarya</taxon>
        <taxon>Ascomycota</taxon>
        <taxon>Pezizomycotina</taxon>
        <taxon>Pezizomycetes</taxon>
        <taxon>Pezizales</taxon>
        <taxon>Pyronemataceae</taxon>
        <taxon>Sphaerosporella</taxon>
    </lineage>
</organism>
<evidence type="ECO:0000259" key="7">
    <source>
        <dbReference type="Pfam" id="PF26282"/>
    </source>
</evidence>
<dbReference type="InterPro" id="IPR058564">
    <property type="entry name" value="TPR_TRAPPC9_Trs120"/>
</dbReference>
<feature type="domain" description="Trs120/TRAPPC9 fourth Ig-like" evidence="8">
    <location>
        <begin position="1250"/>
        <end position="1399"/>
    </location>
</feature>
<evidence type="ECO:0000313" key="10">
    <source>
        <dbReference type="Proteomes" id="UP000326924"/>
    </source>
</evidence>
<evidence type="ECO:0000256" key="3">
    <source>
        <dbReference type="SAM" id="MobiDB-lite"/>
    </source>
</evidence>
<dbReference type="InterPro" id="IPR058565">
    <property type="entry name" value="Ig_TRAPPC9_Trs120_1st"/>
</dbReference>
<dbReference type="PANTHER" id="PTHR21512">
    <property type="entry name" value="TRAFFICKING PROTEIN PARTICLE COMPLEX SUBUNIT 9"/>
    <property type="match status" value="1"/>
</dbReference>
<feature type="compositionally biased region" description="Gly residues" evidence="3">
    <location>
        <begin position="237"/>
        <end position="249"/>
    </location>
</feature>
<dbReference type="InterPro" id="IPR058568">
    <property type="entry name" value="Ig_TRAPPC9_Trs120_4th"/>
</dbReference>
<dbReference type="Pfam" id="PF26251">
    <property type="entry name" value="TPR_TRAPPC9-Trs120"/>
    <property type="match status" value="1"/>
</dbReference>
<keyword evidence="2" id="KW-0333">Golgi apparatus</keyword>
<dbReference type="Proteomes" id="UP000326924">
    <property type="component" value="Unassembled WGS sequence"/>
</dbReference>
<keyword evidence="10" id="KW-1185">Reference proteome</keyword>
<feature type="region of interest" description="Disordered" evidence="3">
    <location>
        <begin position="332"/>
        <end position="358"/>
    </location>
</feature>
<proteinExistence type="predicted"/>
<comment type="subcellular location">
    <subcellularLocation>
        <location evidence="1">Golgi apparatus</location>
    </subcellularLocation>
</comment>
<dbReference type="InterPro" id="IPR058563">
    <property type="entry name" value="Trs120_TRAPPC9_N"/>
</dbReference>
<evidence type="ECO:0000259" key="6">
    <source>
        <dbReference type="Pfam" id="PF26254"/>
    </source>
</evidence>
<dbReference type="OrthoDB" id="27962at2759"/>
<dbReference type="Pfam" id="PF26283">
    <property type="entry name" value="Ig_TRAPPC9-Trs120_4th"/>
    <property type="match status" value="1"/>
</dbReference>
<feature type="region of interest" description="Disordered" evidence="3">
    <location>
        <begin position="193"/>
        <end position="256"/>
    </location>
</feature>
<dbReference type="PANTHER" id="PTHR21512:SF5">
    <property type="entry name" value="TRAFFICKING PROTEIN PARTICLE COMPLEX SUBUNIT 9"/>
    <property type="match status" value="1"/>
</dbReference>
<feature type="domain" description="Trs120/TRAPPC9 N-terminal" evidence="4">
    <location>
        <begin position="6"/>
        <end position="326"/>
    </location>
</feature>
<name>A0A5J5ELG0_9PEZI</name>
<feature type="domain" description="Trs120/TRAPPC9 TPR region" evidence="5">
    <location>
        <begin position="367"/>
        <end position="661"/>
    </location>
</feature>
<comment type="caution">
    <text evidence="9">The sequence shown here is derived from an EMBL/GenBank/DDBJ whole genome shotgun (WGS) entry which is preliminary data.</text>
</comment>
<feature type="region of interest" description="Disordered" evidence="3">
    <location>
        <begin position="960"/>
        <end position="998"/>
    </location>
</feature>
<dbReference type="Pfam" id="PF26282">
    <property type="entry name" value="Ig_TRAPPC9-Trs120_3rd"/>
    <property type="match status" value="1"/>
</dbReference>
<dbReference type="Pfam" id="PF26280">
    <property type="entry name" value="Ig_TRAPPC9-Trs120_2nd"/>
    <property type="match status" value="2"/>
</dbReference>
<sequence length="1405" mass="153981">MALDSLSFITPARLRALVCPLGRIRRSRFSSFVRRLQAANVVRLGDVTPDSQVNRAMFSPQGFPDGQIMWDLTTSVDREHQYLETFEMHRRTFVVIAVADYDEECEPERMVAQLDEMKSLYPSALYHVCLIFDAPAEAVRHEKLKSDGHPRFLAVPTKRESKLTSMRTLMCDITAPVLSEMSAFAKSIQAMPTLESPLSPENRNPAGTRDRRNSVPTGGGLTPFGVDSMTNKRKTMGGFGGGSGGGGGASSPSERARIKGKGRVQVAIAQLHLIAGRVPDAVKEFVEGADVCRASNDHLWHGKALEGIGICLVLLANLGVQFQIPTIPYPTVEGSKSTKSSPAPSKPSTPIPTLVNGAEPGSPQQVMELLPELHKNIVNLYLRASNFSGESVPNISYCETILRHAKLLTSLYLSNGVARDAIAHVVFGTPIPHKGPRRNAPPRMEIEETAMRAYPQPVEIMTVLEATKVLSGIASVLGIIGMKRRKAFVTRELVRILIPGLIQARVVGAAEAGIHPAAGLSAISGGHGSPLDLGEGDVESGVMELLEELCRAYGVLPGLKGESFTEEEQRPSSSGTLMLKTSVWTKAVISEQEIRTFGWPALKIQVLRSCMALCEALPDFQGVLNFTTMLLRTADMELTREEQVRLSTTVSRTVGAARKLGIPGVEADYWDQFLLRDIELVENTTWRPPIAHNRSELMDPDMMMSPTSAIEAEKTPFIYNPFRESRTSAAEKILVKGEPAEFKVTLQNPFEFEVEVASVILDATGVDLEAHPASVVIAPFRTYQVSVFATPNGTGDVNISGCRIRVYGCKERFFPILTGGLDPRERDTKTKRFGLKAAEPRVDRPLSQVSASGRGSLRPPPVLHPIPKTLSLTVVHSQPLLVVKNTSLSQSALMVLEGERRIFQITLRNLSAVDVDLLVFSFTDSTTGRIQQALAEKSNTPAETYELELMLEKKRAFSWHRPRRHPASATPSPSPSPTSISAVLGSPRQPMRPKVSTQDLNKRKVYIPASGEATFEIEVLGKPGLTHGTIQVDYSHLGSSRSEVSSRFYTRQVIYPVTVTVNASIELARVDFIPFSTDFVLSSHSPSSAAPFKQLFDRIGVSDEQGEYCLMLMDLRNAWPQPLRVRLALSDAPHEPTAFEAEDILQAGHTSRIILPVKRIFLKNPYAQIPSISASQRQFVVSTTKISVEQERQSREAFWYREELLKRIAGSWEELGTERTGDIELRGIRLSPRMVETLRVEEVSVAVAVKEHAGAVQRVSPSKFVVATDRFLTLTATVTNRTARPVKPVLRLLPSMKDLPAPQAFELGRRLAVNGILQRGLDVLPPGESVVAETDFVVLAKGEYEVSASVEEVRGAAAAEEPVVVVETVDAEGRPLDVLGGRGGRRCWVCREVCLLVARDVAAAE</sequence>
<dbReference type="InParanoid" id="A0A5J5ELG0"/>
<dbReference type="Pfam" id="PF08626">
    <property type="entry name" value="TRAPPC9-Trs120"/>
    <property type="match status" value="1"/>
</dbReference>
<accession>A0A5J5ELG0</accession>
<protein>
    <submittedName>
        <fullName evidence="9">TRAPP II complex</fullName>
    </submittedName>
</protein>
<dbReference type="EMBL" id="VXIS01000240">
    <property type="protein sequence ID" value="KAA8895856.1"/>
    <property type="molecule type" value="Genomic_DNA"/>
</dbReference>
<evidence type="ECO:0000259" key="8">
    <source>
        <dbReference type="Pfam" id="PF26283"/>
    </source>
</evidence>
<feature type="compositionally biased region" description="Low complexity" evidence="3">
    <location>
        <begin position="967"/>
        <end position="982"/>
    </location>
</feature>